<evidence type="ECO:0000313" key="1">
    <source>
        <dbReference type="EMBL" id="QSE98155.1"/>
    </source>
</evidence>
<dbReference type="RefSeq" id="WP_205722663.1">
    <property type="nucleotide sequence ID" value="NZ_CP070608.1"/>
</dbReference>
<dbReference type="InterPro" id="IPR011006">
    <property type="entry name" value="CheY-like_superfamily"/>
</dbReference>
<dbReference type="Proteomes" id="UP000662783">
    <property type="component" value="Chromosome"/>
</dbReference>
<accession>A0A975A1E4</accession>
<sequence>MEALSQNQPSSPINVFLIGNNPIELSSVYTQLKQIKSSVVNAEIGFELSGLFRKIRKFKPSCILIDDNVEKIKIKKILKKLTQNSDTRDIPITVLKNSNYSEGYSEAQDYLLKENLTSEKLSRSILNSIRFKKMHLYMIKKYRKNKSRLLDLVKF</sequence>
<dbReference type="AlphaFoldDB" id="A0A975A1E4"/>
<gene>
    <name evidence="1" type="ORF">JR347_03470</name>
</gene>
<evidence type="ECO:0008006" key="3">
    <source>
        <dbReference type="Google" id="ProtNLM"/>
    </source>
</evidence>
<name>A0A975A1E4_9BACT</name>
<evidence type="ECO:0000313" key="2">
    <source>
        <dbReference type="Proteomes" id="UP000662783"/>
    </source>
</evidence>
<dbReference type="KEGG" id="fuv:JR347_03470"/>
<organism evidence="1 2">
    <name type="scientific">Fulvivirga lutea</name>
    <dbReference type="NCBI Taxonomy" id="2810512"/>
    <lineage>
        <taxon>Bacteria</taxon>
        <taxon>Pseudomonadati</taxon>
        <taxon>Bacteroidota</taxon>
        <taxon>Cytophagia</taxon>
        <taxon>Cytophagales</taxon>
        <taxon>Fulvivirgaceae</taxon>
        <taxon>Fulvivirga</taxon>
    </lineage>
</organism>
<proteinExistence type="predicted"/>
<protein>
    <recommendedName>
        <fullName evidence="3">Response regulatory domain-containing protein</fullName>
    </recommendedName>
</protein>
<keyword evidence="2" id="KW-1185">Reference proteome</keyword>
<dbReference type="EMBL" id="CP070608">
    <property type="protein sequence ID" value="QSE98155.1"/>
    <property type="molecule type" value="Genomic_DNA"/>
</dbReference>
<dbReference type="SUPFAM" id="SSF52172">
    <property type="entry name" value="CheY-like"/>
    <property type="match status" value="1"/>
</dbReference>
<reference evidence="1" key="1">
    <citation type="submission" date="2021-02" db="EMBL/GenBank/DDBJ databases">
        <title>Fulvivirga sp. S481 isolated from sea water.</title>
        <authorList>
            <person name="Bae S.S."/>
            <person name="Baek K."/>
        </authorList>
    </citation>
    <scope>NUCLEOTIDE SEQUENCE</scope>
    <source>
        <strain evidence="1">S481</strain>
    </source>
</reference>
<dbReference type="Gene3D" id="3.40.50.2300">
    <property type="match status" value="1"/>
</dbReference>